<dbReference type="EMBL" id="AOJO01000011">
    <property type="protein sequence ID" value="ELZ60612.1"/>
    <property type="molecule type" value="Genomic_DNA"/>
</dbReference>
<dbReference type="GeneID" id="72712324"/>
<dbReference type="SUPFAM" id="SSF142535">
    <property type="entry name" value="AF0625-like"/>
    <property type="match status" value="1"/>
</dbReference>
<name>M0FMW5_9EURY</name>
<evidence type="ECO:0000256" key="2">
    <source>
        <dbReference type="ARBA" id="ARBA00022801"/>
    </source>
</evidence>
<organism evidence="5 6">
    <name type="scientific">Halorubrum hochstenium ATCC 700873</name>
    <dbReference type="NCBI Taxonomy" id="1227481"/>
    <lineage>
        <taxon>Archaea</taxon>
        <taxon>Methanobacteriati</taxon>
        <taxon>Methanobacteriota</taxon>
        <taxon>Stenosarchaea group</taxon>
        <taxon>Halobacteria</taxon>
        <taxon>Halobacteriales</taxon>
        <taxon>Haloferacaceae</taxon>
        <taxon>Halorubrum</taxon>
    </lineage>
</organism>
<dbReference type="PANTHER" id="PTHR34667:SF1">
    <property type="entry name" value="D-AMINOACYL-TRNA DEACYLASE"/>
    <property type="match status" value="1"/>
</dbReference>
<dbReference type="Proteomes" id="UP000011689">
    <property type="component" value="Unassembled WGS sequence"/>
</dbReference>
<comment type="cofactor">
    <cofactor evidence="4">
        <name>Zn(2+)</name>
        <dbReference type="ChEBI" id="CHEBI:29105"/>
    </cofactor>
    <text evidence="4">Binds 2 Zn(2+) ions per subunit.</text>
</comment>
<sequence>MIAIVVSRADSASAHIGERLLEVGDWEAREDGSLPDAEGGGTYYRTEGFELREFDDLHIRLSDPAAAFDRDPEFLAFVSRHSGETGELLTAHVTGNFGGAEYGGEPESLARAAPGAEKRVVEALAERAPEGYGVGIECTHHGPTDVSVPSLFVELGSDEPQWEDPEAARAVARAVLDLRGTGADLVDAETGTADGDAAARPRHVVGFGGGHYAPRFTRIVRETEWAVGHVGADWALGDLGAPEANRDVIDAAFARSRADRAVIDGDRPDLAAVVEDLGHRVVSETWVREVGDAPLPLVERLEEAVGTVDDGLRLGAVEPADPTGFSVRDLPADLLARAQGLDADAAREAVESVAVAFDTEQGGTRAAGQVAFASAPDAPGYADLVAALAGVLERGYDAVEVLSERSAVVARETAFDPGLAAERGVPEGPAFGRLADGEAVEVDGETIEPGDVSRTRSDRFPIDAAALD</sequence>
<comment type="catalytic activity">
    <reaction evidence="4">
        <text>glycyl-tRNA(Ala) + H2O = tRNA(Ala) + glycine + H(+)</text>
        <dbReference type="Rhea" id="RHEA:53744"/>
        <dbReference type="Rhea" id="RHEA-COMP:9657"/>
        <dbReference type="Rhea" id="RHEA-COMP:13640"/>
        <dbReference type="ChEBI" id="CHEBI:15377"/>
        <dbReference type="ChEBI" id="CHEBI:15378"/>
        <dbReference type="ChEBI" id="CHEBI:57305"/>
        <dbReference type="ChEBI" id="CHEBI:78442"/>
        <dbReference type="ChEBI" id="CHEBI:78522"/>
        <dbReference type="EC" id="3.1.1.96"/>
    </reaction>
</comment>
<keyword evidence="2 4" id="KW-0378">Hydrolase</keyword>
<dbReference type="AlphaFoldDB" id="M0FMW5"/>
<dbReference type="PATRIC" id="fig|1227481.4.peg.448"/>
<comment type="catalytic activity">
    <reaction evidence="4">
        <text>a D-aminoacyl-tRNA + H2O = a tRNA + a D-alpha-amino acid + H(+)</text>
        <dbReference type="Rhea" id="RHEA:13953"/>
        <dbReference type="Rhea" id="RHEA-COMP:10123"/>
        <dbReference type="Rhea" id="RHEA-COMP:10124"/>
        <dbReference type="ChEBI" id="CHEBI:15377"/>
        <dbReference type="ChEBI" id="CHEBI:15378"/>
        <dbReference type="ChEBI" id="CHEBI:59871"/>
        <dbReference type="ChEBI" id="CHEBI:78442"/>
        <dbReference type="ChEBI" id="CHEBI:79333"/>
        <dbReference type="EC" id="3.1.1.96"/>
    </reaction>
</comment>
<dbReference type="PANTHER" id="PTHR34667">
    <property type="entry name" value="D-AMINOACYL-TRNA DEACYLASE"/>
    <property type="match status" value="1"/>
</dbReference>
<comment type="caution">
    <text evidence="5">The sequence shown here is derived from an EMBL/GenBank/DDBJ whole genome shotgun (WGS) entry which is preliminary data.</text>
</comment>
<keyword evidence="6" id="KW-1185">Reference proteome</keyword>
<reference evidence="5 6" key="1">
    <citation type="journal article" date="2014" name="PLoS Genet.">
        <title>Phylogenetically driven sequencing of extremely halophilic archaea reveals strategies for static and dynamic osmo-response.</title>
        <authorList>
            <person name="Becker E.A."/>
            <person name="Seitzer P.M."/>
            <person name="Tritt A."/>
            <person name="Larsen D."/>
            <person name="Krusor M."/>
            <person name="Yao A.I."/>
            <person name="Wu D."/>
            <person name="Madern D."/>
            <person name="Eisen J.A."/>
            <person name="Darling A.E."/>
            <person name="Facciotti M.T."/>
        </authorList>
    </citation>
    <scope>NUCLEOTIDE SEQUENCE [LARGE SCALE GENOMIC DNA]</scope>
    <source>
        <strain evidence="5 6">ATCC 700873</strain>
    </source>
</reference>
<accession>M0FMW5</accession>
<evidence type="ECO:0000256" key="3">
    <source>
        <dbReference type="ARBA" id="ARBA00022833"/>
    </source>
</evidence>
<dbReference type="Pfam" id="PF04414">
    <property type="entry name" value="tRNA_deacylase"/>
    <property type="match status" value="1"/>
</dbReference>
<dbReference type="GO" id="GO:0106026">
    <property type="term" value="F:Gly-tRNA(Ala) deacylase activity"/>
    <property type="evidence" value="ECO:0007669"/>
    <property type="project" value="RHEA"/>
</dbReference>
<protein>
    <recommendedName>
        <fullName evidence="4">D-aminoacyl-tRNA deacylase</fullName>
        <ecNumber evidence="4">3.1.1.96</ecNumber>
    </recommendedName>
</protein>
<dbReference type="InterPro" id="IPR007508">
    <property type="entry name" value="DtdA"/>
</dbReference>
<comment type="similarity">
    <text evidence="4">Belongs to the DtdA deacylase family.</text>
</comment>
<evidence type="ECO:0000256" key="4">
    <source>
        <dbReference type="HAMAP-Rule" id="MF_00562"/>
    </source>
</evidence>
<dbReference type="HAMAP" id="MF_00562">
    <property type="entry name" value="Deacylase_DtdA"/>
    <property type="match status" value="1"/>
</dbReference>
<dbReference type="GO" id="GO:0019478">
    <property type="term" value="P:D-amino acid catabolic process"/>
    <property type="evidence" value="ECO:0007669"/>
    <property type="project" value="UniProtKB-UniRule"/>
</dbReference>
<evidence type="ECO:0000313" key="5">
    <source>
        <dbReference type="EMBL" id="ELZ60612.1"/>
    </source>
</evidence>
<dbReference type="OrthoDB" id="9863at2157"/>
<dbReference type="Gene3D" id="3.40.630.50">
    <property type="entry name" value="AF0625-like"/>
    <property type="match status" value="1"/>
</dbReference>
<dbReference type="InterPro" id="IPR018033">
    <property type="entry name" value="Deacylase_DtdA_archaea"/>
</dbReference>
<dbReference type="RefSeq" id="WP_008581453.1">
    <property type="nucleotide sequence ID" value="NZ_AOJO01000011.1"/>
</dbReference>
<keyword evidence="3 4" id="KW-0862">Zinc</keyword>
<proteinExistence type="inferred from homology"/>
<evidence type="ECO:0000313" key="6">
    <source>
        <dbReference type="Proteomes" id="UP000011689"/>
    </source>
</evidence>
<dbReference type="Gene3D" id="3.40.50.10700">
    <property type="entry name" value="AF0625-like"/>
    <property type="match status" value="1"/>
</dbReference>
<gene>
    <name evidence="4" type="primary">dtdA</name>
    <name evidence="5" type="ORF">C467_02368</name>
</gene>
<dbReference type="GO" id="GO:0051499">
    <property type="term" value="F:D-aminoacyl-tRNA deacylase activity"/>
    <property type="evidence" value="ECO:0007669"/>
    <property type="project" value="UniProtKB-UniRule"/>
</dbReference>
<dbReference type="GO" id="GO:0008270">
    <property type="term" value="F:zinc ion binding"/>
    <property type="evidence" value="ECO:0007669"/>
    <property type="project" value="UniProtKB-UniRule"/>
</dbReference>
<evidence type="ECO:0000256" key="1">
    <source>
        <dbReference type="ARBA" id="ARBA00022723"/>
    </source>
</evidence>
<keyword evidence="1 4" id="KW-0479">Metal-binding</keyword>
<dbReference type="STRING" id="1227481.C467_02368"/>
<comment type="function">
    <text evidence="4">D-aminoacyl-tRNA deacylase with broad substrate specificity. By recycling D-aminoacyl-tRNA to D-amino acids and free tRNA molecules, this enzyme counteracts the toxicity associated with the formation of D-aminoacyl-tRNA entities in vivo.</text>
</comment>
<dbReference type="EC" id="3.1.1.96" evidence="4"/>
<comment type="subunit">
    <text evidence="4">Monomer.</text>
</comment>
<dbReference type="NCBIfam" id="NF011435">
    <property type="entry name" value="PRK14866.1-1"/>
    <property type="match status" value="1"/>
</dbReference>